<sequence length="45" mass="5154">MFFVFSEIKTTVPLWLDHPLPSPSMLEGLGLVETNNRVTCQATWF</sequence>
<protein>
    <submittedName>
        <fullName evidence="1">Uncharacterized protein</fullName>
    </submittedName>
</protein>
<name>K5C6Z8_RHOBT</name>
<gene>
    <name evidence="1" type="ORF">RBSH_06138</name>
</gene>
<comment type="caution">
    <text evidence="1">The sequence shown here is derived from an EMBL/GenBank/DDBJ whole genome shotgun (WGS) entry which is preliminary data.</text>
</comment>
<dbReference type="AlphaFoldDB" id="K5C6Z8"/>
<proteinExistence type="predicted"/>
<dbReference type="EMBL" id="AMCW01000178">
    <property type="protein sequence ID" value="EKJ98549.1"/>
    <property type="molecule type" value="Genomic_DNA"/>
</dbReference>
<dbReference type="Proteomes" id="UP000007993">
    <property type="component" value="Unassembled WGS sequence"/>
</dbReference>
<reference evidence="1 2" key="1">
    <citation type="journal article" date="2013" name="Mar. Genomics">
        <title>Expression of sulfatases in Rhodopirellula baltica and the diversity of sulfatases in the genus Rhodopirellula.</title>
        <authorList>
            <person name="Wegner C.E."/>
            <person name="Richter-Heitmann T."/>
            <person name="Klindworth A."/>
            <person name="Klockow C."/>
            <person name="Richter M."/>
            <person name="Achstetter T."/>
            <person name="Glockner F.O."/>
            <person name="Harder J."/>
        </authorList>
    </citation>
    <scope>NUCLEOTIDE SEQUENCE [LARGE SCALE GENOMIC DNA]</scope>
    <source>
        <strain evidence="1 2">SH28</strain>
    </source>
</reference>
<organism evidence="1 2">
    <name type="scientific">Rhodopirellula baltica SH28</name>
    <dbReference type="NCBI Taxonomy" id="993517"/>
    <lineage>
        <taxon>Bacteria</taxon>
        <taxon>Pseudomonadati</taxon>
        <taxon>Planctomycetota</taxon>
        <taxon>Planctomycetia</taxon>
        <taxon>Pirellulales</taxon>
        <taxon>Pirellulaceae</taxon>
        <taxon>Rhodopirellula</taxon>
    </lineage>
</organism>
<evidence type="ECO:0000313" key="2">
    <source>
        <dbReference type="Proteomes" id="UP000007993"/>
    </source>
</evidence>
<accession>K5C6Z8</accession>
<evidence type="ECO:0000313" key="1">
    <source>
        <dbReference type="EMBL" id="EKJ98549.1"/>
    </source>
</evidence>